<comment type="subcellular location">
    <subcellularLocation>
        <location evidence="1">Nucleus</location>
    </subcellularLocation>
</comment>
<name>A0AAV0GMM5_9ROSI</name>
<keyword evidence="7" id="KW-1185">Reference proteome</keyword>
<comment type="similarity">
    <text evidence="3">Belongs to the eukaryotic RPB4 RNA polymerase subunit family.</text>
</comment>
<dbReference type="SMART" id="SM00657">
    <property type="entry name" value="RPOL4c"/>
    <property type="match status" value="1"/>
</dbReference>
<organism evidence="6 7">
    <name type="scientific">Linum tenue</name>
    <dbReference type="NCBI Taxonomy" id="586396"/>
    <lineage>
        <taxon>Eukaryota</taxon>
        <taxon>Viridiplantae</taxon>
        <taxon>Streptophyta</taxon>
        <taxon>Embryophyta</taxon>
        <taxon>Tracheophyta</taxon>
        <taxon>Spermatophyta</taxon>
        <taxon>Magnoliopsida</taxon>
        <taxon>eudicotyledons</taxon>
        <taxon>Gunneridae</taxon>
        <taxon>Pentapetalae</taxon>
        <taxon>rosids</taxon>
        <taxon>fabids</taxon>
        <taxon>Malpighiales</taxon>
        <taxon>Linaceae</taxon>
        <taxon>Linum</taxon>
    </lineage>
</organism>
<evidence type="ECO:0000313" key="7">
    <source>
        <dbReference type="Proteomes" id="UP001154282"/>
    </source>
</evidence>
<evidence type="ECO:0000259" key="5">
    <source>
        <dbReference type="SMART" id="SM00657"/>
    </source>
</evidence>
<dbReference type="Pfam" id="PF03874">
    <property type="entry name" value="RNA_pol_Rpb4"/>
    <property type="match status" value="1"/>
</dbReference>
<dbReference type="EMBL" id="CAMGYJ010000002">
    <property type="protein sequence ID" value="CAI0374234.1"/>
    <property type="molecule type" value="Genomic_DNA"/>
</dbReference>
<accession>A0AAV0GMM5</accession>
<dbReference type="AlphaFoldDB" id="A0AAV0GMM5"/>
<evidence type="ECO:0000256" key="1">
    <source>
        <dbReference type="ARBA" id="ARBA00004123"/>
    </source>
</evidence>
<reference evidence="6" key="1">
    <citation type="submission" date="2022-08" db="EMBL/GenBank/DDBJ databases">
        <authorList>
            <person name="Gutierrez-Valencia J."/>
        </authorList>
    </citation>
    <scope>NUCLEOTIDE SEQUENCE</scope>
</reference>
<dbReference type="PANTHER" id="PTHR21297">
    <property type="entry name" value="DNA-DIRECTED RNA POLYMERASE II"/>
    <property type="match status" value="1"/>
</dbReference>
<evidence type="ECO:0000256" key="4">
    <source>
        <dbReference type="SAM" id="MobiDB-lite"/>
    </source>
</evidence>
<keyword evidence="2" id="KW-0539">Nucleus</keyword>
<feature type="region of interest" description="Disordered" evidence="4">
    <location>
        <begin position="1"/>
        <end position="79"/>
    </location>
</feature>
<dbReference type="InterPro" id="IPR010997">
    <property type="entry name" value="HRDC-like_sf"/>
</dbReference>
<dbReference type="GO" id="GO:0006352">
    <property type="term" value="P:DNA-templated transcription initiation"/>
    <property type="evidence" value="ECO:0007669"/>
    <property type="project" value="InterPro"/>
</dbReference>
<evidence type="ECO:0000256" key="3">
    <source>
        <dbReference type="ARBA" id="ARBA00025724"/>
    </source>
</evidence>
<feature type="compositionally biased region" description="Low complexity" evidence="4">
    <location>
        <begin position="49"/>
        <end position="60"/>
    </location>
</feature>
<dbReference type="InterPro" id="IPR045222">
    <property type="entry name" value="Rpb4-like"/>
</dbReference>
<dbReference type="InterPro" id="IPR005574">
    <property type="entry name" value="Rpb4/RPC9"/>
</dbReference>
<sequence length="228" mass="25039">MEKNGKGFSMPKSSLKSTPSKDDSSQKSKEGRKVQFNNGGSPEERFDYSKSNGKSSSSADKGGRGNTANVKASKSKEKEPLELRLNQELLKNAKCLMDCEAAEIIQGIQDQMTLLSQDATIKLPVSFHKGLQYSQANARYTNTHSVRRVLEYPSYFNVNVLTKLPSTLKKHGVVEGEISVIANACPESTEEVFALVPSLKSKKSILQEPLEVALMVIKPLRKVDSTSV</sequence>
<dbReference type="InterPro" id="IPR006590">
    <property type="entry name" value="RNA_pol_Rpb4/RPC9_core"/>
</dbReference>
<dbReference type="InterPro" id="IPR038324">
    <property type="entry name" value="Rpb4/RPC9_sf"/>
</dbReference>
<evidence type="ECO:0000256" key="2">
    <source>
        <dbReference type="ARBA" id="ARBA00023242"/>
    </source>
</evidence>
<dbReference type="SUPFAM" id="SSF47819">
    <property type="entry name" value="HRDC-like"/>
    <property type="match status" value="1"/>
</dbReference>
<dbReference type="GO" id="GO:0030880">
    <property type="term" value="C:RNA polymerase complex"/>
    <property type="evidence" value="ECO:0007669"/>
    <property type="project" value="InterPro"/>
</dbReference>
<feature type="compositionally biased region" description="Basic and acidic residues" evidence="4">
    <location>
        <begin position="19"/>
        <end position="33"/>
    </location>
</feature>
<protein>
    <recommendedName>
        <fullName evidence="5">RNA polymerase Rpb4/RPC9 core domain-containing protein</fullName>
    </recommendedName>
</protein>
<gene>
    <name evidence="6" type="ORF">LITE_LOCUS108</name>
</gene>
<dbReference type="Gene3D" id="1.20.1250.40">
    <property type="match status" value="1"/>
</dbReference>
<comment type="caution">
    <text evidence="6">The sequence shown here is derived from an EMBL/GenBank/DDBJ whole genome shotgun (WGS) entry which is preliminary data.</text>
</comment>
<dbReference type="Proteomes" id="UP001154282">
    <property type="component" value="Unassembled WGS sequence"/>
</dbReference>
<proteinExistence type="inferred from homology"/>
<evidence type="ECO:0000313" key="6">
    <source>
        <dbReference type="EMBL" id="CAI0374234.1"/>
    </source>
</evidence>
<feature type="domain" description="RNA polymerase Rpb4/RPC9 core" evidence="5">
    <location>
        <begin position="88"/>
        <end position="224"/>
    </location>
</feature>
<dbReference type="GO" id="GO:0000166">
    <property type="term" value="F:nucleotide binding"/>
    <property type="evidence" value="ECO:0007669"/>
    <property type="project" value="InterPro"/>
</dbReference>
<dbReference type="GO" id="GO:0005634">
    <property type="term" value="C:nucleus"/>
    <property type="evidence" value="ECO:0007669"/>
    <property type="project" value="UniProtKB-SubCell"/>
</dbReference>